<dbReference type="EMBL" id="BPLR01017086">
    <property type="protein sequence ID" value="GIY88636.1"/>
    <property type="molecule type" value="Genomic_DNA"/>
</dbReference>
<reference evidence="1 2" key="1">
    <citation type="submission" date="2021-06" db="EMBL/GenBank/DDBJ databases">
        <title>Caerostris extrusa draft genome.</title>
        <authorList>
            <person name="Kono N."/>
            <person name="Arakawa K."/>
        </authorList>
    </citation>
    <scope>NUCLEOTIDE SEQUENCE [LARGE SCALE GENOMIC DNA]</scope>
</reference>
<evidence type="ECO:0000313" key="1">
    <source>
        <dbReference type="EMBL" id="GIY88636.1"/>
    </source>
</evidence>
<gene>
    <name evidence="1" type="ORF">CEXT_102911</name>
</gene>
<dbReference type="Proteomes" id="UP001054945">
    <property type="component" value="Unassembled WGS sequence"/>
</dbReference>
<organism evidence="1 2">
    <name type="scientific">Caerostris extrusa</name>
    <name type="common">Bark spider</name>
    <name type="synonym">Caerostris bankana</name>
    <dbReference type="NCBI Taxonomy" id="172846"/>
    <lineage>
        <taxon>Eukaryota</taxon>
        <taxon>Metazoa</taxon>
        <taxon>Ecdysozoa</taxon>
        <taxon>Arthropoda</taxon>
        <taxon>Chelicerata</taxon>
        <taxon>Arachnida</taxon>
        <taxon>Araneae</taxon>
        <taxon>Araneomorphae</taxon>
        <taxon>Entelegynae</taxon>
        <taxon>Araneoidea</taxon>
        <taxon>Araneidae</taxon>
        <taxon>Caerostris</taxon>
    </lineage>
</organism>
<evidence type="ECO:0000313" key="2">
    <source>
        <dbReference type="Proteomes" id="UP001054945"/>
    </source>
</evidence>
<sequence length="186" mass="20999">MLPIDTLCVELRVGYPYTTKTEEEEENGCCEEVRGHLSAPIITLGALLDNGHIRRSNNLEDLFGFGGFYGWKRGMIYYRTLNKTGKVAHVIIKYTKELFSKPTQTSPSSRNNLFIGESLFLKTYPNFVLPKYMKYRAIFVLPELRKAINVAFTNIGAPSLPKKNMPASKMSIVYAGTITIKGLLKH</sequence>
<keyword evidence="2" id="KW-1185">Reference proteome</keyword>
<comment type="caution">
    <text evidence="1">The sequence shown here is derived from an EMBL/GenBank/DDBJ whole genome shotgun (WGS) entry which is preliminary data.</text>
</comment>
<proteinExistence type="predicted"/>
<evidence type="ECO:0008006" key="3">
    <source>
        <dbReference type="Google" id="ProtNLM"/>
    </source>
</evidence>
<protein>
    <recommendedName>
        <fullName evidence="3">LAGLIDADG homing endonuclease</fullName>
    </recommendedName>
</protein>
<dbReference type="AlphaFoldDB" id="A0AAV4X3P9"/>
<accession>A0AAV4X3P9</accession>
<name>A0AAV4X3P9_CAEEX</name>